<dbReference type="AlphaFoldDB" id="A0A537K0S1"/>
<dbReference type="InterPro" id="IPR002052">
    <property type="entry name" value="DNA_methylase_N6_adenine_CS"/>
</dbReference>
<dbReference type="Pfam" id="PF03602">
    <property type="entry name" value="Cons_hypoth95"/>
    <property type="match status" value="1"/>
</dbReference>
<dbReference type="PANTHER" id="PTHR43542">
    <property type="entry name" value="METHYLTRANSFERASE"/>
    <property type="match status" value="1"/>
</dbReference>
<feature type="region of interest" description="Disordered" evidence="3">
    <location>
        <begin position="1"/>
        <end position="21"/>
    </location>
</feature>
<sequence>MRIGGGRARGTRLRAKGGRGVRPTSTLVSDAVFNSLAPRIAGACVLDLFAGTGRLGIEALSRGAREAVFVERDPRNAALIRQNLAAAGLSDRGVVRRADALAAAAAVEGDRHRFDLIFLDPPYGRGLAAEALRRVAAGSVLAAGGLVIAEGHWRDDPGEIAGLARVRTARYGETAVWVYARAAGREEGA</sequence>
<name>A0A537K0S1_9BACT</name>
<proteinExistence type="predicted"/>
<reference evidence="4 5" key="1">
    <citation type="journal article" date="2019" name="Nat. Microbiol.">
        <title>Mediterranean grassland soil C-N compound turnover is dependent on rainfall and depth, and is mediated by genomically divergent microorganisms.</title>
        <authorList>
            <person name="Diamond S."/>
            <person name="Andeer P.F."/>
            <person name="Li Z."/>
            <person name="Crits-Christoph A."/>
            <person name="Burstein D."/>
            <person name="Anantharaman K."/>
            <person name="Lane K.R."/>
            <person name="Thomas B.C."/>
            <person name="Pan C."/>
            <person name="Northen T.R."/>
            <person name="Banfield J.F."/>
        </authorList>
    </citation>
    <scope>NUCLEOTIDE SEQUENCE [LARGE SCALE GENOMIC DNA]</scope>
    <source>
        <strain evidence="4">NP_3</strain>
    </source>
</reference>
<dbReference type="Gene3D" id="3.40.50.150">
    <property type="entry name" value="Vaccinia Virus protein VP39"/>
    <property type="match status" value="1"/>
</dbReference>
<dbReference type="CDD" id="cd02440">
    <property type="entry name" value="AdoMet_MTases"/>
    <property type="match status" value="1"/>
</dbReference>
<dbReference type="PIRSF" id="PIRSF004553">
    <property type="entry name" value="CHP00095"/>
    <property type="match status" value="1"/>
</dbReference>
<dbReference type="PROSITE" id="PS00092">
    <property type="entry name" value="N6_MTASE"/>
    <property type="match status" value="1"/>
</dbReference>
<comment type="caution">
    <text evidence="4">The sequence shown here is derived from an EMBL/GenBank/DDBJ whole genome shotgun (WGS) entry which is preliminary data.</text>
</comment>
<keyword evidence="1 4" id="KW-0489">Methyltransferase</keyword>
<dbReference type="EC" id="2.1.1.171" evidence="4"/>
<dbReference type="GO" id="GO:0052913">
    <property type="term" value="F:16S rRNA (guanine(966)-N(2))-methyltransferase activity"/>
    <property type="evidence" value="ECO:0007669"/>
    <property type="project" value="UniProtKB-EC"/>
</dbReference>
<evidence type="ECO:0000256" key="2">
    <source>
        <dbReference type="ARBA" id="ARBA00022679"/>
    </source>
</evidence>
<gene>
    <name evidence="4" type="primary">rsmD</name>
    <name evidence="4" type="ORF">E6H00_10970</name>
</gene>
<dbReference type="InterPro" id="IPR029063">
    <property type="entry name" value="SAM-dependent_MTases_sf"/>
</dbReference>
<accession>A0A537K0S1</accession>
<evidence type="ECO:0000256" key="1">
    <source>
        <dbReference type="ARBA" id="ARBA00022603"/>
    </source>
</evidence>
<evidence type="ECO:0000256" key="3">
    <source>
        <dbReference type="SAM" id="MobiDB-lite"/>
    </source>
</evidence>
<keyword evidence="2 4" id="KW-0808">Transferase</keyword>
<dbReference type="NCBIfam" id="TIGR00095">
    <property type="entry name" value="16S rRNA (guanine(966)-N(2))-methyltransferase RsmD"/>
    <property type="match status" value="1"/>
</dbReference>
<evidence type="ECO:0000313" key="5">
    <source>
        <dbReference type="Proteomes" id="UP000318509"/>
    </source>
</evidence>
<dbReference type="PANTHER" id="PTHR43542:SF1">
    <property type="entry name" value="METHYLTRANSFERASE"/>
    <property type="match status" value="1"/>
</dbReference>
<evidence type="ECO:0000313" key="4">
    <source>
        <dbReference type="EMBL" id="TMI89076.1"/>
    </source>
</evidence>
<feature type="compositionally biased region" description="Basic residues" evidence="3">
    <location>
        <begin position="9"/>
        <end position="19"/>
    </location>
</feature>
<protein>
    <submittedName>
        <fullName evidence="4">16S rRNA (Guanine(966)-N(2))-methyltransferase RsmD</fullName>
        <ecNumber evidence="4">2.1.1.171</ecNumber>
    </submittedName>
</protein>
<dbReference type="EMBL" id="VBAK01000130">
    <property type="protein sequence ID" value="TMI89076.1"/>
    <property type="molecule type" value="Genomic_DNA"/>
</dbReference>
<dbReference type="SUPFAM" id="SSF53335">
    <property type="entry name" value="S-adenosyl-L-methionine-dependent methyltransferases"/>
    <property type="match status" value="1"/>
</dbReference>
<organism evidence="4 5">
    <name type="scientific">Candidatus Segetimicrobium genomatis</name>
    <dbReference type="NCBI Taxonomy" id="2569760"/>
    <lineage>
        <taxon>Bacteria</taxon>
        <taxon>Bacillati</taxon>
        <taxon>Candidatus Sysuimicrobiota</taxon>
        <taxon>Candidatus Sysuimicrobiia</taxon>
        <taxon>Candidatus Sysuimicrobiales</taxon>
        <taxon>Candidatus Segetimicrobiaceae</taxon>
        <taxon>Candidatus Segetimicrobium</taxon>
    </lineage>
</organism>
<dbReference type="GO" id="GO:0003676">
    <property type="term" value="F:nucleic acid binding"/>
    <property type="evidence" value="ECO:0007669"/>
    <property type="project" value="InterPro"/>
</dbReference>
<dbReference type="Proteomes" id="UP000318509">
    <property type="component" value="Unassembled WGS sequence"/>
</dbReference>
<dbReference type="InterPro" id="IPR004398">
    <property type="entry name" value="RNA_MeTrfase_RsmD"/>
</dbReference>